<dbReference type="InterPro" id="IPR038604">
    <property type="entry name" value="HopJ_sf"/>
</dbReference>
<dbReference type="RefSeq" id="WP_105934721.1">
    <property type="nucleotide sequence ID" value="NZ_PVNP01000117.1"/>
</dbReference>
<gene>
    <name evidence="1" type="ORF">C6Y40_11545</name>
</gene>
<evidence type="ECO:0000313" key="2">
    <source>
        <dbReference type="Proteomes" id="UP000238949"/>
    </source>
</evidence>
<dbReference type="InterPro" id="IPR014984">
    <property type="entry name" value="HopJ"/>
</dbReference>
<dbReference type="OrthoDB" id="9790826at2"/>
<evidence type="ECO:0008006" key="3">
    <source>
        <dbReference type="Google" id="ProtNLM"/>
    </source>
</evidence>
<dbReference type="EMBL" id="PVNP01000117">
    <property type="protein sequence ID" value="PRO73436.1"/>
    <property type="molecule type" value="Genomic_DNA"/>
</dbReference>
<dbReference type="Proteomes" id="UP000238949">
    <property type="component" value="Unassembled WGS sequence"/>
</dbReference>
<sequence length="118" mass="13168">MTYNNQQALIEQLNTAPEHISFNDVIAFIDENFVFTPTAFTNGKVENEANQNNGSCKLLALGQYLKLTNQQTLALFGSYYRDDVLGNPDGTDHANIRNFMQTGAEGVTFEVFPLEAKK</sequence>
<keyword evidence="2" id="KW-1185">Reference proteome</keyword>
<accession>A0A2S9VAG1</accession>
<comment type="caution">
    <text evidence="1">The sequence shown here is derived from an EMBL/GenBank/DDBJ whole genome shotgun (WGS) entry which is preliminary data.</text>
</comment>
<evidence type="ECO:0000313" key="1">
    <source>
        <dbReference type="EMBL" id="PRO73436.1"/>
    </source>
</evidence>
<dbReference type="AlphaFoldDB" id="A0A2S9VAG1"/>
<dbReference type="Pfam" id="PF08888">
    <property type="entry name" value="HopJ"/>
    <property type="match status" value="1"/>
</dbReference>
<protein>
    <recommendedName>
        <fullName evidence="3">Type III effector</fullName>
    </recommendedName>
</protein>
<dbReference type="Gene3D" id="3.20.160.10">
    <property type="entry name" value="vpa0580 domain like"/>
    <property type="match status" value="1"/>
</dbReference>
<proteinExistence type="predicted"/>
<organism evidence="1 2">
    <name type="scientific">Alteromonas alba</name>
    <dbReference type="NCBI Taxonomy" id="2079529"/>
    <lineage>
        <taxon>Bacteria</taxon>
        <taxon>Pseudomonadati</taxon>
        <taxon>Pseudomonadota</taxon>
        <taxon>Gammaproteobacteria</taxon>
        <taxon>Alteromonadales</taxon>
        <taxon>Alteromonadaceae</taxon>
        <taxon>Alteromonas/Salinimonas group</taxon>
        <taxon>Alteromonas</taxon>
    </lineage>
</organism>
<name>A0A2S9VAG1_9ALTE</name>
<reference evidence="2" key="1">
    <citation type="journal article" date="2020" name="Int. J. Syst. Evol. Microbiol.">
        <title>Alteromonas alba sp. nov., a marine bacterium isolated from the seawater of the West Pacific Ocean.</title>
        <authorList>
            <person name="Sun C."/>
            <person name="Wu Y.-H."/>
            <person name="Xamxidin M."/>
            <person name="Cheng H."/>
            <person name="Xu X.-W."/>
        </authorList>
    </citation>
    <scope>NUCLEOTIDE SEQUENCE [LARGE SCALE GENOMIC DNA]</scope>
    <source>
        <strain evidence="2">190</strain>
    </source>
</reference>